<evidence type="ECO:0000313" key="2">
    <source>
        <dbReference type="EMBL" id="GBN08129.1"/>
    </source>
</evidence>
<dbReference type="PANTHER" id="PTHR19991">
    <property type="entry name" value="L 2 01289"/>
    <property type="match status" value="1"/>
</dbReference>
<proteinExistence type="predicted"/>
<organism evidence="2 3">
    <name type="scientific">Araneus ventricosus</name>
    <name type="common">Orbweaver spider</name>
    <name type="synonym">Epeira ventricosa</name>
    <dbReference type="NCBI Taxonomy" id="182803"/>
    <lineage>
        <taxon>Eukaryota</taxon>
        <taxon>Metazoa</taxon>
        <taxon>Ecdysozoa</taxon>
        <taxon>Arthropoda</taxon>
        <taxon>Chelicerata</taxon>
        <taxon>Arachnida</taxon>
        <taxon>Araneae</taxon>
        <taxon>Araneomorphae</taxon>
        <taxon>Entelegynae</taxon>
        <taxon>Araneoidea</taxon>
        <taxon>Araneidae</taxon>
        <taxon>Araneus</taxon>
    </lineage>
</organism>
<evidence type="ECO:0000313" key="3">
    <source>
        <dbReference type="Proteomes" id="UP000499080"/>
    </source>
</evidence>
<keyword evidence="3" id="KW-1185">Reference proteome</keyword>
<dbReference type="OrthoDB" id="10264505at2759"/>
<sequence>DLSNEEQVLNWLVEQMNVEEIEDVTPAVLQQMIKNTDFLSILFYSKNDERSKKVIKELENIDDEADERNLPFVKIADEEMAKSYGIDDEIPILVYFEKQIPSIFRGWGRSGRIFTNPTLMELRQEIGQYDWLASPRADDVVLCPRMEIITKQAIECRLGISLGFCCWEYKP</sequence>
<reference evidence="2 3" key="1">
    <citation type="journal article" date="2019" name="Sci. Rep.">
        <title>Orb-weaving spider Araneus ventricosus genome elucidates the spidroin gene catalogue.</title>
        <authorList>
            <person name="Kono N."/>
            <person name="Nakamura H."/>
            <person name="Ohtoshi R."/>
            <person name="Moran D.A.P."/>
            <person name="Shinohara A."/>
            <person name="Yoshida Y."/>
            <person name="Fujiwara M."/>
            <person name="Mori M."/>
            <person name="Tomita M."/>
            <person name="Arakawa K."/>
        </authorList>
    </citation>
    <scope>NUCLEOTIDE SEQUENCE [LARGE SCALE GENOMIC DNA]</scope>
</reference>
<dbReference type="EMBL" id="BGPR01116810">
    <property type="protein sequence ID" value="GBN08112.1"/>
    <property type="molecule type" value="Genomic_DNA"/>
</dbReference>
<dbReference type="Gene3D" id="3.40.30.10">
    <property type="entry name" value="Glutaredoxin"/>
    <property type="match status" value="1"/>
</dbReference>
<dbReference type="Proteomes" id="UP000499080">
    <property type="component" value="Unassembled WGS sequence"/>
</dbReference>
<dbReference type="SUPFAM" id="SSF52833">
    <property type="entry name" value="Thioredoxin-like"/>
    <property type="match status" value="1"/>
</dbReference>
<name>A0A4Y2L155_ARAVE</name>
<gene>
    <name evidence="2" type="ORF">AVEN_161170_1</name>
    <name evidence="1" type="ORF">AVEN_85835_1</name>
</gene>
<comment type="caution">
    <text evidence="2">The sequence shown here is derived from an EMBL/GenBank/DDBJ whole genome shotgun (WGS) entry which is preliminary data.</text>
</comment>
<dbReference type="AlphaFoldDB" id="A0A4Y2L155"/>
<dbReference type="EMBL" id="BGPR01116815">
    <property type="protein sequence ID" value="GBN08129.1"/>
    <property type="molecule type" value="Genomic_DNA"/>
</dbReference>
<dbReference type="PANTHER" id="PTHR19991:SF3">
    <property type="entry name" value="LETHAL (2) 01289, ISOFORM F"/>
    <property type="match status" value="1"/>
</dbReference>
<feature type="non-terminal residue" evidence="2">
    <location>
        <position position="1"/>
    </location>
</feature>
<accession>A0A4Y2L155</accession>
<evidence type="ECO:0000313" key="1">
    <source>
        <dbReference type="EMBL" id="GBN08112.1"/>
    </source>
</evidence>
<protein>
    <submittedName>
        <fullName evidence="2">Uncharacterized protein</fullName>
    </submittedName>
</protein>
<dbReference type="InterPro" id="IPR036249">
    <property type="entry name" value="Thioredoxin-like_sf"/>
</dbReference>